<dbReference type="InterPro" id="IPR000873">
    <property type="entry name" value="AMP-dep_synth/lig_dom"/>
</dbReference>
<keyword evidence="6" id="KW-0045">Antibiotic biosynthesis</keyword>
<dbReference type="Gene3D" id="1.10.287.490">
    <property type="entry name" value="Helix hairpin bin"/>
    <property type="match status" value="1"/>
</dbReference>
<dbReference type="SUPFAM" id="SSF56801">
    <property type="entry name" value="Acetyl-CoA synthetase-like"/>
    <property type="match status" value="1"/>
</dbReference>
<evidence type="ECO:0000256" key="5">
    <source>
        <dbReference type="ARBA" id="ARBA00022737"/>
    </source>
</evidence>
<dbReference type="SUPFAM" id="SSF53474">
    <property type="entry name" value="alpha/beta-Hydrolases"/>
    <property type="match status" value="1"/>
</dbReference>
<dbReference type="InterPro" id="IPR006162">
    <property type="entry name" value="Ppantetheine_attach_site"/>
</dbReference>
<dbReference type="InterPro" id="IPR045851">
    <property type="entry name" value="AMP-bd_C_sf"/>
</dbReference>
<keyword evidence="5" id="KW-0677">Repeat</keyword>
<dbReference type="PANTHER" id="PTHR45527:SF1">
    <property type="entry name" value="FATTY ACID SYNTHASE"/>
    <property type="match status" value="1"/>
</dbReference>
<dbReference type="GO" id="GO:0044550">
    <property type="term" value="P:secondary metabolite biosynthetic process"/>
    <property type="evidence" value="ECO:0007669"/>
    <property type="project" value="UniProtKB-ARBA"/>
</dbReference>
<evidence type="ECO:0000256" key="4">
    <source>
        <dbReference type="ARBA" id="ARBA00022553"/>
    </source>
</evidence>
<keyword evidence="7" id="KW-0511">Multifunctional enzyme</keyword>
<dbReference type="SMART" id="SM00823">
    <property type="entry name" value="PKS_PP"/>
    <property type="match status" value="1"/>
</dbReference>
<evidence type="ECO:0000256" key="1">
    <source>
        <dbReference type="ARBA" id="ARBA00001957"/>
    </source>
</evidence>
<dbReference type="Gene3D" id="3.40.50.1820">
    <property type="entry name" value="alpha/beta hydrolase"/>
    <property type="match status" value="1"/>
</dbReference>
<dbReference type="InterPro" id="IPR009081">
    <property type="entry name" value="PP-bd_ACP"/>
</dbReference>
<dbReference type="PROSITE" id="PS00455">
    <property type="entry name" value="AMP_BINDING"/>
    <property type="match status" value="1"/>
</dbReference>
<dbReference type="GO" id="GO:0008610">
    <property type="term" value="P:lipid biosynthetic process"/>
    <property type="evidence" value="ECO:0007669"/>
    <property type="project" value="UniProtKB-ARBA"/>
</dbReference>
<dbReference type="Gene3D" id="3.30.559.30">
    <property type="entry name" value="Nonribosomal peptide synthetase, condensation domain"/>
    <property type="match status" value="1"/>
</dbReference>
<dbReference type="Gene3D" id="3.30.300.30">
    <property type="match status" value="1"/>
</dbReference>
<evidence type="ECO:0000256" key="2">
    <source>
        <dbReference type="ARBA" id="ARBA00006432"/>
    </source>
</evidence>
<comment type="similarity">
    <text evidence="2">Belongs to the ATP-dependent AMP-binding enzyme family.</text>
</comment>
<dbReference type="GO" id="GO:0043041">
    <property type="term" value="P:amino acid activation for nonribosomal peptide biosynthetic process"/>
    <property type="evidence" value="ECO:0007669"/>
    <property type="project" value="TreeGrafter"/>
</dbReference>
<dbReference type="GO" id="GO:0005737">
    <property type="term" value="C:cytoplasm"/>
    <property type="evidence" value="ECO:0007669"/>
    <property type="project" value="TreeGrafter"/>
</dbReference>
<dbReference type="GO" id="GO:0017000">
    <property type="term" value="P:antibiotic biosynthetic process"/>
    <property type="evidence" value="ECO:0007669"/>
    <property type="project" value="UniProtKB-KW"/>
</dbReference>
<dbReference type="GO" id="GO:0003824">
    <property type="term" value="F:catalytic activity"/>
    <property type="evidence" value="ECO:0007669"/>
    <property type="project" value="UniProtKB-KW"/>
</dbReference>
<dbReference type="InterPro" id="IPR010071">
    <property type="entry name" value="AA_adenyl_dom"/>
</dbReference>
<dbReference type="InterPro" id="IPR020806">
    <property type="entry name" value="PKS_PP-bd"/>
</dbReference>
<proteinExistence type="inferred from homology"/>
<dbReference type="FunFam" id="3.40.50.980:FF:000002">
    <property type="entry name" value="Enterobactin synthetase component F"/>
    <property type="match status" value="1"/>
</dbReference>
<dbReference type="Pfam" id="PF13193">
    <property type="entry name" value="AMP-binding_C"/>
    <property type="match status" value="1"/>
</dbReference>
<keyword evidence="4" id="KW-0597">Phosphoprotein</keyword>
<evidence type="ECO:0000259" key="8">
    <source>
        <dbReference type="PROSITE" id="PS50075"/>
    </source>
</evidence>
<feature type="domain" description="Carrier" evidence="8">
    <location>
        <begin position="973"/>
        <end position="1048"/>
    </location>
</feature>
<dbReference type="InterPro" id="IPR020845">
    <property type="entry name" value="AMP-binding_CS"/>
</dbReference>
<dbReference type="Gene3D" id="3.40.50.980">
    <property type="match status" value="2"/>
</dbReference>
<dbReference type="Pfam" id="PF00501">
    <property type="entry name" value="AMP-binding"/>
    <property type="match status" value="1"/>
</dbReference>
<dbReference type="InterPro" id="IPR029058">
    <property type="entry name" value="AB_hydrolase_fold"/>
</dbReference>
<dbReference type="Gene3D" id="1.10.1200.10">
    <property type="entry name" value="ACP-like"/>
    <property type="match status" value="1"/>
</dbReference>
<dbReference type="Pfam" id="PF00975">
    <property type="entry name" value="Thioesterase"/>
    <property type="match status" value="1"/>
</dbReference>
<dbReference type="SUPFAM" id="SSF47336">
    <property type="entry name" value="ACP-like"/>
    <property type="match status" value="1"/>
</dbReference>
<evidence type="ECO:0000256" key="6">
    <source>
        <dbReference type="ARBA" id="ARBA00023194"/>
    </source>
</evidence>
<comment type="cofactor">
    <cofactor evidence="1">
        <name>pantetheine 4'-phosphate</name>
        <dbReference type="ChEBI" id="CHEBI:47942"/>
    </cofactor>
</comment>
<dbReference type="Pfam" id="PF00668">
    <property type="entry name" value="Condensation"/>
    <property type="match status" value="1"/>
</dbReference>
<organism evidence="9">
    <name type="scientific">Paenibacillus sp. BIHB 4019</name>
    <dbReference type="NCBI Taxonomy" id="1870819"/>
    <lineage>
        <taxon>Bacteria</taxon>
        <taxon>Bacillati</taxon>
        <taxon>Bacillota</taxon>
        <taxon>Bacilli</taxon>
        <taxon>Bacillales</taxon>
        <taxon>Paenibacillaceae</taxon>
        <taxon>Paenibacillus</taxon>
    </lineage>
</organism>
<dbReference type="Gene3D" id="3.30.559.10">
    <property type="entry name" value="Chloramphenicol acetyltransferase-like domain"/>
    <property type="match status" value="1"/>
</dbReference>
<sequence>MQEGMLFHTLLHPGQSYYMEQLAISVKGSFRKELLEQSMNVLMDRYDIFRTVFLHEKINRPVQVVFKQRAFRVQEMDLCDQPHEEQQRQLAAFKQQDKMLGFDLSKDILMRTTVFKTAEDTYEWIWSYHHIMLDGWCFGIIVKELFQIYSALLNHKPYELPVSKPYKEYINWLGKQDKEASLVFWSSYLAEFEGQESFAEQRSRCRKEGYSSGELHFKLGEEDSEAFSRLAREQQVTLSTAIQAVWAILLSRYQRSSDVLFGAVVSGRPAEISGVESMVGLFINVIPTRVQIVPDMTFKQLITEMQRLSVQTEAHQYVPLYDIQSRIGQQTLIDHIVVFENYPLQEAGKQSDEQSLGFTMGDIHIFEKSNYDLNLLAGPGKEMVMKLAYNANVYEGSFIKRLKAQLIYMIRQLAREFNKPLGELGIVPEEEAHRLLAFNRLNGRDGEMAAASKMTLAQRFEWQVENTPEHLALSAPDGLLTYAELNARANKLAHVLRGRGVNDGTIVGLLVHRSSDMIAAILAVLKAGAAYVPIDPAYPEQRISYMLEDSGAKLLLTQYSLTSVIEKVVYQGNLLYLDDPELFKEAAASNLDTGEAPRDLLATTPGGLDRLAYVMYTSGTTGQPKGALITHANISRIAVNTNYIEITKNDNVLSLSNYAFDGFTFDLFGALLNGAALVLAPSDTIMHAGKLVQFIKEEKITVMFVTTALFNLLVDEEDTWMKSIRKVLFGGERSSVNHVRKALHSMGPDKIIHVYGPTESTVFATFYPVHALSEDMASIPIGQPLNQTSAYIVNETNQLQPIEAVGELILGGEGLALGYLNRTALTAEKFAPNPFVQGQRIYRSGDLARWLPDGNIEFIGRVDDQVKIRGHRIELGEIEKQIATLEQVKEAFLSVAGSASGEASLCAYVVLKPQMKLSKDQLRIYLLSTLPNYMVPPTFVFLERLPLTANGKVDRRSLPAVTAFMNEFEHYAPPRNDTEARLAVVWSQVLGVARVGIHDDFFALGGHSLKAMTVCSIMLKEFQIDIPIKLLFETPTIAEIAAYLQGLVESGQPVSRASAHLTLLNPKGGAHLFAFPPVLGYGIVFKELADQLPNYCIHAFDFIEEEDRITRYANQMQSIQPHGSFILIGYSAGCALAFEVAKQLERGGRQVDVLIMIDSYWKNNVSDLKGRTVEGDVAELMEANKQNIALQIDAVREGIVRKTAAYYKYYVEWIAAGQVHASIHLIQSETAFTLSSELSSWKRATGTGEYVEHQGFGKHGEMLQGGFARLNAQTIRFLLERRPVNK</sequence>
<dbReference type="NCBIfam" id="TIGR01733">
    <property type="entry name" value="AA-adenyl-dom"/>
    <property type="match status" value="1"/>
</dbReference>
<dbReference type="InterPro" id="IPR001242">
    <property type="entry name" value="Condensation_dom"/>
</dbReference>
<name>A0A1B2DTD5_9BACL</name>
<keyword evidence="3" id="KW-0596">Phosphopantetheine</keyword>
<dbReference type="InterPro" id="IPR023213">
    <property type="entry name" value="CAT-like_dom_sf"/>
</dbReference>
<dbReference type="FunFam" id="3.40.50.12780:FF:000012">
    <property type="entry name" value="Non-ribosomal peptide synthetase"/>
    <property type="match status" value="1"/>
</dbReference>
<reference evidence="9" key="1">
    <citation type="submission" date="2016-08" db="EMBL/GenBank/DDBJ databases">
        <title>Complete Genome Seqeunce of Paenibacillus sp. BIHB 4019 from tea rhizoplane.</title>
        <authorList>
            <person name="Thakur R."/>
            <person name="Swarnkar M.K."/>
            <person name="Gulati A."/>
        </authorList>
    </citation>
    <scope>NUCLEOTIDE SEQUENCE [LARGE SCALE GENOMIC DNA]</scope>
    <source>
        <strain evidence="9">BIHB4019</strain>
    </source>
</reference>
<dbReference type="FunFam" id="3.30.559.10:FF:000012">
    <property type="entry name" value="Non-ribosomal peptide synthetase"/>
    <property type="match status" value="1"/>
</dbReference>
<gene>
    <name evidence="9" type="ORF">BBD42_25105</name>
</gene>
<dbReference type="PROSITE" id="PS00012">
    <property type="entry name" value="PHOSPHOPANTETHEINE"/>
    <property type="match status" value="1"/>
</dbReference>
<evidence type="ECO:0000256" key="7">
    <source>
        <dbReference type="ARBA" id="ARBA00023268"/>
    </source>
</evidence>
<dbReference type="PANTHER" id="PTHR45527">
    <property type="entry name" value="NONRIBOSOMAL PEPTIDE SYNTHETASE"/>
    <property type="match status" value="1"/>
</dbReference>
<dbReference type="InterPro" id="IPR001031">
    <property type="entry name" value="Thioesterase"/>
</dbReference>
<dbReference type="CDD" id="cd19543">
    <property type="entry name" value="DCL_NRPS"/>
    <property type="match status" value="1"/>
</dbReference>
<evidence type="ECO:0000256" key="3">
    <source>
        <dbReference type="ARBA" id="ARBA00022450"/>
    </source>
</evidence>
<dbReference type="InterPro" id="IPR036736">
    <property type="entry name" value="ACP-like_sf"/>
</dbReference>
<dbReference type="CDD" id="cd12117">
    <property type="entry name" value="A_NRPS_Srf_like"/>
    <property type="match status" value="1"/>
</dbReference>
<dbReference type="PROSITE" id="PS50075">
    <property type="entry name" value="CARRIER"/>
    <property type="match status" value="1"/>
</dbReference>
<dbReference type="GO" id="GO:0031177">
    <property type="term" value="F:phosphopantetheine binding"/>
    <property type="evidence" value="ECO:0007669"/>
    <property type="project" value="InterPro"/>
</dbReference>
<accession>A0A1B2DTD5</accession>
<evidence type="ECO:0000313" key="9">
    <source>
        <dbReference type="EMBL" id="ANY70978.1"/>
    </source>
</evidence>
<dbReference type="InterPro" id="IPR025110">
    <property type="entry name" value="AMP-bd_C"/>
</dbReference>
<dbReference type="EMBL" id="CP016808">
    <property type="protein sequence ID" value="ANY70978.1"/>
    <property type="molecule type" value="Genomic_DNA"/>
</dbReference>
<dbReference type="SUPFAM" id="SSF52777">
    <property type="entry name" value="CoA-dependent acyltransferases"/>
    <property type="match status" value="2"/>
</dbReference>
<dbReference type="FunFam" id="3.30.300.30:FF:000010">
    <property type="entry name" value="Enterobactin synthetase component F"/>
    <property type="match status" value="1"/>
</dbReference>
<dbReference type="FunFam" id="3.40.50.980:FF:000001">
    <property type="entry name" value="Non-ribosomal peptide synthetase"/>
    <property type="match status" value="1"/>
</dbReference>
<dbReference type="Pfam" id="PF00550">
    <property type="entry name" value="PP-binding"/>
    <property type="match status" value="1"/>
</dbReference>
<dbReference type="Gene3D" id="2.30.38.10">
    <property type="entry name" value="Luciferase, Domain 3"/>
    <property type="match status" value="1"/>
</dbReference>
<dbReference type="FunFam" id="1.10.1200.10:FF:000005">
    <property type="entry name" value="Nonribosomal peptide synthetase 1"/>
    <property type="match status" value="1"/>
</dbReference>
<protein>
    <submittedName>
        <fullName evidence="9">Non-ribosomal peptide synthetase</fullName>
    </submittedName>
</protein>